<keyword evidence="5 6" id="KW-0472">Membrane</keyword>
<evidence type="ECO:0000256" key="3">
    <source>
        <dbReference type="ARBA" id="ARBA00022692"/>
    </source>
</evidence>
<gene>
    <name evidence="8" type="ORF">ACFSM5_11870</name>
</gene>
<evidence type="ECO:0000259" key="7">
    <source>
        <dbReference type="Pfam" id="PF00892"/>
    </source>
</evidence>
<keyword evidence="9" id="KW-1185">Reference proteome</keyword>
<comment type="caution">
    <text evidence="8">The sequence shown here is derived from an EMBL/GenBank/DDBJ whole genome shotgun (WGS) entry which is preliminary data.</text>
</comment>
<feature type="transmembrane region" description="Helical" evidence="6">
    <location>
        <begin position="237"/>
        <end position="257"/>
    </location>
</feature>
<accession>A0ABW5DR31</accession>
<proteinExistence type="inferred from homology"/>
<dbReference type="SUPFAM" id="SSF103481">
    <property type="entry name" value="Multidrug resistance efflux transporter EmrE"/>
    <property type="match status" value="2"/>
</dbReference>
<comment type="similarity">
    <text evidence="2">Belongs to the EamA transporter family.</text>
</comment>
<sequence>MKLLLPPRDLLLVFAAICVWGYSFVPAKYALEVLPPMALLAIRFGVTGLLFLPFARMHRRQFVGILIFSFVMGVGHFGLNFAGLQYVGASTATLVGQLQVPFGVMVGLLLYREKIDSRQIIGILLAFLGVGIFLSQGDMHFDWWGVFLMAMSALAWVLANVAVKKVDLRPAATLAWMNILAAPQFLVLSLLTETVNWGAVGEQGLSVTLSLLYMIIGGTCIGYGAWYALLSRHPISLLSPFMLLIPVVGVMSGVLFLGEQLTVRVVIGGLLTVVGVGIINIRPRVQTTETA</sequence>
<evidence type="ECO:0000256" key="2">
    <source>
        <dbReference type="ARBA" id="ARBA00007362"/>
    </source>
</evidence>
<dbReference type="Pfam" id="PF00892">
    <property type="entry name" value="EamA"/>
    <property type="match status" value="2"/>
</dbReference>
<dbReference type="Proteomes" id="UP001597295">
    <property type="component" value="Unassembled WGS sequence"/>
</dbReference>
<name>A0ABW5DR31_9PROT</name>
<feature type="transmembrane region" description="Helical" evidence="6">
    <location>
        <begin position="143"/>
        <end position="162"/>
    </location>
</feature>
<feature type="transmembrane region" description="Helical" evidence="6">
    <location>
        <begin position="174"/>
        <end position="191"/>
    </location>
</feature>
<dbReference type="PANTHER" id="PTHR32322">
    <property type="entry name" value="INNER MEMBRANE TRANSPORTER"/>
    <property type="match status" value="1"/>
</dbReference>
<feature type="transmembrane region" description="Helical" evidence="6">
    <location>
        <begin position="94"/>
        <end position="111"/>
    </location>
</feature>
<evidence type="ECO:0000313" key="8">
    <source>
        <dbReference type="EMBL" id="MFD2263587.1"/>
    </source>
</evidence>
<keyword evidence="4 6" id="KW-1133">Transmembrane helix</keyword>
<feature type="transmembrane region" description="Helical" evidence="6">
    <location>
        <begin position="211"/>
        <end position="230"/>
    </location>
</feature>
<dbReference type="InterPro" id="IPR000620">
    <property type="entry name" value="EamA_dom"/>
</dbReference>
<dbReference type="InterPro" id="IPR050638">
    <property type="entry name" value="AA-Vitamin_Transporters"/>
</dbReference>
<feature type="transmembrane region" description="Helical" evidence="6">
    <location>
        <begin position="120"/>
        <end position="137"/>
    </location>
</feature>
<feature type="transmembrane region" description="Helical" evidence="6">
    <location>
        <begin position="62"/>
        <end position="82"/>
    </location>
</feature>
<evidence type="ECO:0000256" key="1">
    <source>
        <dbReference type="ARBA" id="ARBA00004141"/>
    </source>
</evidence>
<dbReference type="RefSeq" id="WP_379876609.1">
    <property type="nucleotide sequence ID" value="NZ_JBHUIP010000012.1"/>
</dbReference>
<reference evidence="9" key="1">
    <citation type="journal article" date="2019" name="Int. J. Syst. Evol. Microbiol.">
        <title>The Global Catalogue of Microorganisms (GCM) 10K type strain sequencing project: providing services to taxonomists for standard genome sequencing and annotation.</title>
        <authorList>
            <consortium name="The Broad Institute Genomics Platform"/>
            <consortium name="The Broad Institute Genome Sequencing Center for Infectious Disease"/>
            <person name="Wu L."/>
            <person name="Ma J."/>
        </authorList>
    </citation>
    <scope>NUCLEOTIDE SEQUENCE [LARGE SCALE GENOMIC DNA]</scope>
    <source>
        <strain evidence="9">CGMCC 1.19062</strain>
    </source>
</reference>
<evidence type="ECO:0000256" key="5">
    <source>
        <dbReference type="ARBA" id="ARBA00023136"/>
    </source>
</evidence>
<organism evidence="8 9">
    <name type="scientific">Lacibacterium aquatile</name>
    <dbReference type="NCBI Taxonomy" id="1168082"/>
    <lineage>
        <taxon>Bacteria</taxon>
        <taxon>Pseudomonadati</taxon>
        <taxon>Pseudomonadota</taxon>
        <taxon>Alphaproteobacteria</taxon>
        <taxon>Rhodospirillales</taxon>
        <taxon>Rhodospirillaceae</taxon>
    </lineage>
</organism>
<feature type="transmembrane region" description="Helical" evidence="6">
    <location>
        <begin position="263"/>
        <end position="281"/>
    </location>
</feature>
<feature type="transmembrane region" description="Helical" evidence="6">
    <location>
        <begin position="37"/>
        <end position="55"/>
    </location>
</feature>
<comment type="subcellular location">
    <subcellularLocation>
        <location evidence="1">Membrane</location>
        <topology evidence="1">Multi-pass membrane protein</topology>
    </subcellularLocation>
</comment>
<dbReference type="InterPro" id="IPR037185">
    <property type="entry name" value="EmrE-like"/>
</dbReference>
<evidence type="ECO:0000256" key="6">
    <source>
        <dbReference type="SAM" id="Phobius"/>
    </source>
</evidence>
<dbReference type="Gene3D" id="1.10.3730.20">
    <property type="match status" value="2"/>
</dbReference>
<feature type="domain" description="EamA" evidence="7">
    <location>
        <begin position="143"/>
        <end position="280"/>
    </location>
</feature>
<evidence type="ECO:0000256" key="4">
    <source>
        <dbReference type="ARBA" id="ARBA00022989"/>
    </source>
</evidence>
<protein>
    <submittedName>
        <fullName evidence="8">DMT family transporter</fullName>
    </submittedName>
</protein>
<feature type="domain" description="EamA" evidence="7">
    <location>
        <begin position="10"/>
        <end position="133"/>
    </location>
</feature>
<dbReference type="PANTHER" id="PTHR32322:SF2">
    <property type="entry name" value="EAMA DOMAIN-CONTAINING PROTEIN"/>
    <property type="match status" value="1"/>
</dbReference>
<evidence type="ECO:0000313" key="9">
    <source>
        <dbReference type="Proteomes" id="UP001597295"/>
    </source>
</evidence>
<dbReference type="EMBL" id="JBHUIP010000012">
    <property type="protein sequence ID" value="MFD2263587.1"/>
    <property type="molecule type" value="Genomic_DNA"/>
</dbReference>
<keyword evidence="3 6" id="KW-0812">Transmembrane</keyword>